<organism evidence="1 2">
    <name type="scientific">Desertifilum tharense IPPAS B-1220</name>
    <dbReference type="NCBI Taxonomy" id="1781255"/>
    <lineage>
        <taxon>Bacteria</taxon>
        <taxon>Bacillati</taxon>
        <taxon>Cyanobacteriota</taxon>
        <taxon>Cyanophyceae</taxon>
        <taxon>Desertifilales</taxon>
        <taxon>Desertifilaceae</taxon>
        <taxon>Desertifilum</taxon>
    </lineage>
</organism>
<evidence type="ECO:0000313" key="1">
    <source>
        <dbReference type="EMBL" id="XPM65439.1"/>
    </source>
</evidence>
<sequence>MGVGEEGSWELGVGGWGRKEFSNNSTLFSHSAHRYAEAKATALITKHSLSPHPLSHSALSTLHSALREALTEMRDFHFLLLLQVR</sequence>
<proteinExistence type="predicted"/>
<evidence type="ECO:0000313" key="2">
    <source>
        <dbReference type="Proteomes" id="UP000095472"/>
    </source>
</evidence>
<dbReference type="EMBL" id="CP182909">
    <property type="protein sequence ID" value="XPM65439.1"/>
    <property type="molecule type" value="Genomic_DNA"/>
</dbReference>
<protein>
    <submittedName>
        <fullName evidence="1">Uncharacterized protein</fullName>
    </submittedName>
</protein>
<gene>
    <name evidence="1" type="ORF">BH720_006945</name>
</gene>
<reference evidence="1 2" key="1">
    <citation type="journal article" date="2016" name="Genome Announc.">
        <title>Draft Genome Sequence of the Thermotolerant Cyanobacterium Desertifilum sp. IPPAS B-1220.</title>
        <authorList>
            <person name="Mironov K.S."/>
            <person name="Sinetova M.A."/>
            <person name="Bolatkhan K."/>
            <person name="Zayadan B.K."/>
            <person name="Ustinova V.V."/>
            <person name="Kupriyanova E.V."/>
            <person name="Skrypnik A.N."/>
            <person name="Gogoleva N.E."/>
            <person name="Gogolev Y.V."/>
            <person name="Los D.A."/>
        </authorList>
    </citation>
    <scope>NUCLEOTIDE SEQUENCE [LARGE SCALE GENOMIC DNA]</scope>
    <source>
        <strain evidence="1 2">IPPAS B-1220</strain>
    </source>
</reference>
<name>A0ACD5GYV2_9CYAN</name>
<accession>A0ACD5GYV2</accession>
<keyword evidence="2" id="KW-1185">Reference proteome</keyword>
<dbReference type="Proteomes" id="UP000095472">
    <property type="component" value="Chromosome"/>
</dbReference>